<dbReference type="PIRSF" id="PIRSF006060">
    <property type="entry name" value="AA_transporter"/>
    <property type="match status" value="1"/>
</dbReference>
<dbReference type="InterPro" id="IPR004841">
    <property type="entry name" value="AA-permease/SLC12A_dom"/>
</dbReference>
<organism evidence="10 11">
    <name type="scientific">Myriangium duriaei CBS 260.36</name>
    <dbReference type="NCBI Taxonomy" id="1168546"/>
    <lineage>
        <taxon>Eukaryota</taxon>
        <taxon>Fungi</taxon>
        <taxon>Dikarya</taxon>
        <taxon>Ascomycota</taxon>
        <taxon>Pezizomycotina</taxon>
        <taxon>Dothideomycetes</taxon>
        <taxon>Dothideomycetidae</taxon>
        <taxon>Myriangiales</taxon>
        <taxon>Myriangiaceae</taxon>
        <taxon>Myriangium</taxon>
    </lineage>
</organism>
<evidence type="ECO:0000256" key="7">
    <source>
        <dbReference type="SAM" id="MobiDB-lite"/>
    </source>
</evidence>
<keyword evidence="11" id="KW-1185">Reference proteome</keyword>
<feature type="transmembrane region" description="Helical" evidence="8">
    <location>
        <begin position="163"/>
        <end position="184"/>
    </location>
</feature>
<dbReference type="InterPro" id="IPR050524">
    <property type="entry name" value="APC_YAT"/>
</dbReference>
<accession>A0A9P4J0S2</accession>
<gene>
    <name evidence="10" type="ORF">K461DRAFT_243519</name>
</gene>
<evidence type="ECO:0000256" key="2">
    <source>
        <dbReference type="ARBA" id="ARBA00022448"/>
    </source>
</evidence>
<evidence type="ECO:0000256" key="3">
    <source>
        <dbReference type="ARBA" id="ARBA00022692"/>
    </source>
</evidence>
<dbReference type="PANTHER" id="PTHR43341">
    <property type="entry name" value="AMINO ACID PERMEASE"/>
    <property type="match status" value="1"/>
</dbReference>
<feature type="transmembrane region" description="Helical" evidence="8">
    <location>
        <begin position="458"/>
        <end position="477"/>
    </location>
</feature>
<evidence type="ECO:0000256" key="6">
    <source>
        <dbReference type="ARBA" id="ARBA00023136"/>
    </source>
</evidence>
<feature type="transmembrane region" description="Helical" evidence="8">
    <location>
        <begin position="383"/>
        <end position="404"/>
    </location>
</feature>
<feature type="transmembrane region" description="Helical" evidence="8">
    <location>
        <begin position="196"/>
        <end position="215"/>
    </location>
</feature>
<dbReference type="FunFam" id="1.20.1740.10:FF:000006">
    <property type="entry name" value="General amino acid permease"/>
    <property type="match status" value="1"/>
</dbReference>
<feature type="transmembrane region" description="Helical" evidence="8">
    <location>
        <begin position="489"/>
        <end position="507"/>
    </location>
</feature>
<feature type="transmembrane region" description="Helical" evidence="8">
    <location>
        <begin position="416"/>
        <end position="437"/>
    </location>
</feature>
<proteinExistence type="predicted"/>
<dbReference type="GO" id="GO:0015171">
    <property type="term" value="F:amino acid transmembrane transporter activity"/>
    <property type="evidence" value="ECO:0007669"/>
    <property type="project" value="TreeGrafter"/>
</dbReference>
<comment type="subcellular location">
    <subcellularLocation>
        <location evidence="1">Membrane</location>
        <topology evidence="1">Multi-pass membrane protein</topology>
    </subcellularLocation>
</comment>
<dbReference type="GO" id="GO:0016020">
    <property type="term" value="C:membrane"/>
    <property type="evidence" value="ECO:0007669"/>
    <property type="project" value="UniProtKB-SubCell"/>
</dbReference>
<comment type="caution">
    <text evidence="10">The sequence shown here is derived from an EMBL/GenBank/DDBJ whole genome shotgun (WGS) entry which is preliminary data.</text>
</comment>
<feature type="domain" description="Amino acid permease/ SLC12A" evidence="9">
    <location>
        <begin position="53"/>
        <end position="515"/>
    </location>
</feature>
<dbReference type="PANTHER" id="PTHR43341:SF18">
    <property type="entry name" value="AMINO ACID PERMEASE_ SLC12A DOMAIN-CONTAINING PROTEIN"/>
    <property type="match status" value="1"/>
</dbReference>
<evidence type="ECO:0000313" key="11">
    <source>
        <dbReference type="Proteomes" id="UP000799439"/>
    </source>
</evidence>
<keyword evidence="5 8" id="KW-1133">Transmembrane helix</keyword>
<evidence type="ECO:0000313" key="10">
    <source>
        <dbReference type="EMBL" id="KAF2151195.1"/>
    </source>
</evidence>
<keyword evidence="4" id="KW-0029">Amino-acid transport</keyword>
<keyword evidence="2" id="KW-0813">Transport</keyword>
<reference evidence="10" key="1">
    <citation type="journal article" date="2020" name="Stud. Mycol.">
        <title>101 Dothideomycetes genomes: a test case for predicting lifestyles and emergence of pathogens.</title>
        <authorList>
            <person name="Haridas S."/>
            <person name="Albert R."/>
            <person name="Binder M."/>
            <person name="Bloem J."/>
            <person name="Labutti K."/>
            <person name="Salamov A."/>
            <person name="Andreopoulos B."/>
            <person name="Baker S."/>
            <person name="Barry K."/>
            <person name="Bills G."/>
            <person name="Bluhm B."/>
            <person name="Cannon C."/>
            <person name="Castanera R."/>
            <person name="Culley D."/>
            <person name="Daum C."/>
            <person name="Ezra D."/>
            <person name="Gonzalez J."/>
            <person name="Henrissat B."/>
            <person name="Kuo A."/>
            <person name="Liang C."/>
            <person name="Lipzen A."/>
            <person name="Lutzoni F."/>
            <person name="Magnuson J."/>
            <person name="Mondo S."/>
            <person name="Nolan M."/>
            <person name="Ohm R."/>
            <person name="Pangilinan J."/>
            <person name="Park H.-J."/>
            <person name="Ramirez L."/>
            <person name="Alfaro M."/>
            <person name="Sun H."/>
            <person name="Tritt A."/>
            <person name="Yoshinaga Y."/>
            <person name="Zwiers L.-H."/>
            <person name="Turgeon B."/>
            <person name="Goodwin S."/>
            <person name="Spatafora J."/>
            <person name="Crous P."/>
            <person name="Grigoriev I."/>
        </authorList>
    </citation>
    <scope>NUCLEOTIDE SEQUENCE</scope>
    <source>
        <strain evidence="10">CBS 260.36</strain>
    </source>
</reference>
<sequence length="552" mass="60308">MSSRISHAGEATPTFAISDEKSPGLSTNSDSSGILDDDLAEIREVRQGLHQRHIQMIALAGTIGTGLFLGSGRAIAASGPLGAFLGYLIVGTALAPIVMAVAEMGALVPLSGGIVRYAEYFVDPALSFADGWNRVYANCIGFPAELTATATLMQFWSIDVSNAVWIVVFGVLTISTAVLFVRVYGELEFTFATLKIMLIIGINIMALVVTCGGGPDHETIGFRYWRNPGPLVQYLGEPGALGRFLGVWTALHNALFAFGGIETISVAAAETRNPRVAIPQAAKRIFWRVTIFYVLTIFMVGLIVPSNDPHLKASSGTASQSPFVLMASRSHIKVVPHIINAIVLTSAWSAGNSGILGGSRTLFGLAHHGNAPRIFLRISRFGVPWAAVALIALFGPLGFMTLSHTAATVFGWFQDLVSIALVVNWIIICITYLRFFYGCRAQGIDRKRQLPWAGPGQPYVTWFSLFLFSLLLLTGGYTTFMKRHWNTETFVASYFSLPFVIVLYIGCKLWKKTRIVPLNEIPIKKFIRIYEAEPVPIVKKKRGLQRFNVLWG</sequence>
<evidence type="ECO:0000256" key="5">
    <source>
        <dbReference type="ARBA" id="ARBA00022989"/>
    </source>
</evidence>
<evidence type="ECO:0000259" key="9">
    <source>
        <dbReference type="Pfam" id="PF00324"/>
    </source>
</evidence>
<feature type="transmembrane region" description="Helical" evidence="8">
    <location>
        <begin position="285"/>
        <end position="304"/>
    </location>
</feature>
<dbReference type="Pfam" id="PF00324">
    <property type="entry name" value="AA_permease"/>
    <property type="match status" value="1"/>
</dbReference>
<feature type="transmembrane region" description="Helical" evidence="8">
    <location>
        <begin position="135"/>
        <end position="157"/>
    </location>
</feature>
<dbReference type="EMBL" id="ML996088">
    <property type="protein sequence ID" value="KAF2151195.1"/>
    <property type="molecule type" value="Genomic_DNA"/>
</dbReference>
<evidence type="ECO:0000256" key="1">
    <source>
        <dbReference type="ARBA" id="ARBA00004141"/>
    </source>
</evidence>
<feature type="transmembrane region" description="Helical" evidence="8">
    <location>
        <begin position="56"/>
        <end position="75"/>
    </location>
</feature>
<keyword evidence="6 8" id="KW-0472">Membrane</keyword>
<evidence type="ECO:0000256" key="4">
    <source>
        <dbReference type="ARBA" id="ARBA00022970"/>
    </source>
</evidence>
<protein>
    <submittedName>
        <fullName evidence="10">Proline-specific permease</fullName>
    </submittedName>
</protein>
<dbReference type="AlphaFoldDB" id="A0A9P4J0S2"/>
<feature type="region of interest" description="Disordered" evidence="7">
    <location>
        <begin position="1"/>
        <end position="32"/>
    </location>
</feature>
<evidence type="ECO:0000256" key="8">
    <source>
        <dbReference type="SAM" id="Phobius"/>
    </source>
</evidence>
<name>A0A9P4J0S2_9PEZI</name>
<dbReference type="Proteomes" id="UP000799439">
    <property type="component" value="Unassembled WGS sequence"/>
</dbReference>
<dbReference type="Gene3D" id="1.20.1740.10">
    <property type="entry name" value="Amino acid/polyamine transporter I"/>
    <property type="match status" value="1"/>
</dbReference>
<dbReference type="OrthoDB" id="3900342at2759"/>
<keyword evidence="3 8" id="KW-0812">Transmembrane</keyword>